<proteinExistence type="predicted"/>
<gene>
    <name evidence="1" type="ORF">SAMN06265222_11535</name>
</gene>
<organism evidence="1 2">
    <name type="scientific">Neorhodopirellula lusitana</name>
    <dbReference type="NCBI Taxonomy" id="445327"/>
    <lineage>
        <taxon>Bacteria</taxon>
        <taxon>Pseudomonadati</taxon>
        <taxon>Planctomycetota</taxon>
        <taxon>Planctomycetia</taxon>
        <taxon>Pirellulales</taxon>
        <taxon>Pirellulaceae</taxon>
        <taxon>Neorhodopirellula</taxon>
    </lineage>
</organism>
<keyword evidence="2" id="KW-1185">Reference proteome</keyword>
<reference evidence="1 2" key="1">
    <citation type="submission" date="2017-05" db="EMBL/GenBank/DDBJ databases">
        <authorList>
            <person name="Varghese N."/>
            <person name="Submissions S."/>
        </authorList>
    </citation>
    <scope>NUCLEOTIDE SEQUENCE [LARGE SCALE GENOMIC DNA]</scope>
    <source>
        <strain evidence="1 2">DSM 25457</strain>
    </source>
</reference>
<accession>A0ABY1QLY7</accession>
<dbReference type="Proteomes" id="UP001158067">
    <property type="component" value="Unassembled WGS sequence"/>
</dbReference>
<comment type="caution">
    <text evidence="1">The sequence shown here is derived from an EMBL/GenBank/DDBJ whole genome shotgun (WGS) entry which is preliminary data.</text>
</comment>
<sequence length="261" mass="29649">MVRLQQIGFQFGAPRRGKNANNGFADRHPRNIRAAACVLNHYYFHLGKVPFGNTKKLIFRVPDPGMTEDGKSKFQCDPKFQYDSLGIGYCDLSYDYAATERLEGEPLKRSILDAVHEGCINYCRHFGITDQPCQDAFNGVLKDELRFGFYFNKKKSYRHQASGRKFLLYLKFDWNELSVVAEVYERRSLLGSAFLYSTTPSIDPWAMLIRKPGWSAHNEIVLEPIKISGGTTNCILALHDLEDGVKADTLAWSIQNPQPLG</sequence>
<evidence type="ECO:0000313" key="2">
    <source>
        <dbReference type="Proteomes" id="UP001158067"/>
    </source>
</evidence>
<evidence type="ECO:0000313" key="1">
    <source>
        <dbReference type="EMBL" id="SMP72277.1"/>
    </source>
</evidence>
<name>A0ABY1QLY7_9BACT</name>
<dbReference type="EMBL" id="FXUG01000015">
    <property type="protein sequence ID" value="SMP72277.1"/>
    <property type="molecule type" value="Genomic_DNA"/>
</dbReference>
<dbReference type="RefSeq" id="WP_283434571.1">
    <property type="nucleotide sequence ID" value="NZ_FXUG01000015.1"/>
</dbReference>
<protein>
    <submittedName>
        <fullName evidence="1">Uncharacterized protein</fullName>
    </submittedName>
</protein>